<gene>
    <name evidence="2" type="ORF">C7C56_016550</name>
</gene>
<dbReference type="AlphaFoldDB" id="A0A2U2HIF4"/>
<proteinExistence type="predicted"/>
<dbReference type="Pfam" id="PF08808">
    <property type="entry name" value="RES"/>
    <property type="match status" value="1"/>
</dbReference>
<dbReference type="InterPro" id="IPR014914">
    <property type="entry name" value="RES_dom"/>
</dbReference>
<evidence type="ECO:0000313" key="3">
    <source>
        <dbReference type="Proteomes" id="UP000241421"/>
    </source>
</evidence>
<dbReference type="OrthoDB" id="9789501at2"/>
<dbReference type="SMART" id="SM00953">
    <property type="entry name" value="RES"/>
    <property type="match status" value="1"/>
</dbReference>
<evidence type="ECO:0000313" key="2">
    <source>
        <dbReference type="EMBL" id="PWF46125.1"/>
    </source>
</evidence>
<feature type="domain" description="RES" evidence="1">
    <location>
        <begin position="19"/>
        <end position="145"/>
    </location>
</feature>
<accession>A0A2U2HIF4</accession>
<dbReference type="EMBL" id="PXWF02000245">
    <property type="protein sequence ID" value="PWF46125.1"/>
    <property type="molecule type" value="Genomic_DNA"/>
</dbReference>
<evidence type="ECO:0000259" key="1">
    <source>
        <dbReference type="SMART" id="SM00953"/>
    </source>
</evidence>
<dbReference type="Proteomes" id="UP000241421">
    <property type="component" value="Unassembled WGS sequence"/>
</dbReference>
<sequence>MSVPVWRIAVEAPTYTADDLSGTGAKLTGGRWNSKGTPVVYCAMNIALATLETVHCLRNGTLPFNRYLVRIDVPDPVWERRQMLDALPGGWDAIPGGLTAKRVGDAWIASGASALLLVLSVIVPDEYNVLINPKHWDAAAIGATTLKRWIYDPRFFP</sequence>
<reference evidence="2 3" key="1">
    <citation type="submission" date="2018-04" db="EMBL/GenBank/DDBJ databases">
        <title>Massilia violaceinigra sp. nov., a novel purple-pigmented bacterium isolated from Tianshan glacier, Xinjiang, China.</title>
        <authorList>
            <person name="Wang H."/>
        </authorList>
    </citation>
    <scope>NUCLEOTIDE SEQUENCE [LARGE SCALE GENOMIC DNA]</scope>
    <source>
        <strain evidence="2 3">B448-2</strain>
    </source>
</reference>
<organism evidence="2 3">
    <name type="scientific">Massilia glaciei</name>
    <dbReference type="NCBI Taxonomy" id="1524097"/>
    <lineage>
        <taxon>Bacteria</taxon>
        <taxon>Pseudomonadati</taxon>
        <taxon>Pseudomonadota</taxon>
        <taxon>Betaproteobacteria</taxon>
        <taxon>Burkholderiales</taxon>
        <taxon>Oxalobacteraceae</taxon>
        <taxon>Telluria group</taxon>
        <taxon>Massilia</taxon>
    </lineage>
</organism>
<dbReference type="RefSeq" id="WP_106758476.1">
    <property type="nucleotide sequence ID" value="NZ_PXWF02000245.1"/>
</dbReference>
<name>A0A2U2HIF4_9BURK</name>
<protein>
    <submittedName>
        <fullName evidence="2">RES domain-containing protein</fullName>
    </submittedName>
</protein>
<keyword evidence="3" id="KW-1185">Reference proteome</keyword>
<comment type="caution">
    <text evidence="2">The sequence shown here is derived from an EMBL/GenBank/DDBJ whole genome shotgun (WGS) entry which is preliminary data.</text>
</comment>